<dbReference type="SUPFAM" id="SSF54593">
    <property type="entry name" value="Glyoxalase/Bleomycin resistance protein/Dihydroxybiphenyl dioxygenase"/>
    <property type="match status" value="1"/>
</dbReference>
<dbReference type="InterPro" id="IPR028973">
    <property type="entry name" value="PhnB-like"/>
</dbReference>
<accession>A0A965ZLM9</accession>
<dbReference type="Proteomes" id="UP000638732">
    <property type="component" value="Unassembled WGS sequence"/>
</dbReference>
<organism evidence="2 3">
    <name type="scientific">Mucilaginibacter agri</name>
    <dbReference type="NCBI Taxonomy" id="2695265"/>
    <lineage>
        <taxon>Bacteria</taxon>
        <taxon>Pseudomonadati</taxon>
        <taxon>Bacteroidota</taxon>
        <taxon>Sphingobacteriia</taxon>
        <taxon>Sphingobacteriales</taxon>
        <taxon>Sphingobacteriaceae</taxon>
        <taxon>Mucilaginibacter</taxon>
    </lineage>
</organism>
<evidence type="ECO:0000259" key="1">
    <source>
        <dbReference type="Pfam" id="PF06983"/>
    </source>
</evidence>
<name>A0A965ZLM9_9SPHI</name>
<reference evidence="2" key="1">
    <citation type="submission" date="2020-01" db="EMBL/GenBank/DDBJ databases">
        <authorList>
            <person name="Seo Y.L."/>
        </authorList>
    </citation>
    <scope>NUCLEOTIDE SEQUENCE</scope>
    <source>
        <strain evidence="2">R11</strain>
    </source>
</reference>
<dbReference type="AlphaFoldDB" id="A0A965ZLM9"/>
<sequence>MSQETKITPFLWYNDQLEDALNFYPTVFKNTEIKSINKMDGKVFSATFVIEGQEFMALNGGPHFSFTPAISLFVKCETQEEVDDYWNKLTADGGKESRCGWLEDKYGLSWQIIPNILMELLYDKDTAKANRVMQAMMQMAKIDIAKLKEAAEKQ</sequence>
<gene>
    <name evidence="2" type="ORF">GSY63_23090</name>
</gene>
<dbReference type="PIRSF" id="PIRSF021700">
    <property type="entry name" value="3_dmu_93_MTrfase"/>
    <property type="match status" value="1"/>
</dbReference>
<comment type="caution">
    <text evidence="2">The sequence shown here is derived from an EMBL/GenBank/DDBJ whole genome shotgun (WGS) entry which is preliminary data.</text>
</comment>
<dbReference type="InterPro" id="IPR029068">
    <property type="entry name" value="Glyas_Bleomycin-R_OHBP_Dase"/>
</dbReference>
<reference evidence="2" key="2">
    <citation type="submission" date="2020-10" db="EMBL/GenBank/DDBJ databases">
        <title>Mucilaginibacter sp. nov., isolated from soil.</title>
        <authorList>
            <person name="Jeon C.O."/>
        </authorList>
    </citation>
    <scope>NUCLEOTIDE SEQUENCE</scope>
    <source>
        <strain evidence="2">R11</strain>
    </source>
</reference>
<dbReference type="RefSeq" id="WP_166588219.1">
    <property type="nucleotide sequence ID" value="NZ_WWEO01000045.1"/>
</dbReference>
<dbReference type="InterPro" id="IPR009725">
    <property type="entry name" value="3_dmu_93_MTrfase"/>
</dbReference>
<dbReference type="Gene3D" id="3.10.180.10">
    <property type="entry name" value="2,3-Dihydroxybiphenyl 1,2-Dioxygenase, domain 1"/>
    <property type="match status" value="1"/>
</dbReference>
<evidence type="ECO:0000313" key="3">
    <source>
        <dbReference type="Proteomes" id="UP000638732"/>
    </source>
</evidence>
<feature type="domain" description="PhnB-like" evidence="1">
    <location>
        <begin position="6"/>
        <end position="113"/>
    </location>
</feature>
<evidence type="ECO:0000313" key="2">
    <source>
        <dbReference type="EMBL" id="NCD72268.1"/>
    </source>
</evidence>
<dbReference type="Pfam" id="PF06983">
    <property type="entry name" value="3-dmu-9_3-mt"/>
    <property type="match status" value="1"/>
</dbReference>
<dbReference type="PANTHER" id="PTHR33990">
    <property type="entry name" value="PROTEIN YJDN-RELATED"/>
    <property type="match status" value="1"/>
</dbReference>
<dbReference type="EMBL" id="WWEO01000045">
    <property type="protein sequence ID" value="NCD72268.1"/>
    <property type="molecule type" value="Genomic_DNA"/>
</dbReference>
<dbReference type="CDD" id="cd06588">
    <property type="entry name" value="PhnB_like"/>
    <property type="match status" value="1"/>
</dbReference>
<keyword evidence="3" id="KW-1185">Reference proteome</keyword>
<proteinExistence type="predicted"/>
<protein>
    <submittedName>
        <fullName evidence="2">VOC family protein</fullName>
    </submittedName>
</protein>